<organism evidence="2 3">
    <name type="scientific">Mycolicibacterium crocinum</name>
    <dbReference type="NCBI Taxonomy" id="388459"/>
    <lineage>
        <taxon>Bacteria</taxon>
        <taxon>Bacillati</taxon>
        <taxon>Actinomycetota</taxon>
        <taxon>Actinomycetes</taxon>
        <taxon>Mycobacteriales</taxon>
        <taxon>Mycobacteriaceae</taxon>
        <taxon>Mycolicibacterium</taxon>
    </lineage>
</organism>
<keyword evidence="2" id="KW-0614">Plasmid</keyword>
<reference evidence="2" key="1">
    <citation type="submission" date="2022-08" db="EMBL/GenBank/DDBJ databases">
        <title>Whole genome sequencing of non-tuberculosis mycobacteria type-strains.</title>
        <authorList>
            <person name="Igarashi Y."/>
            <person name="Osugi A."/>
            <person name="Mitarai S."/>
        </authorList>
    </citation>
    <scope>NUCLEOTIDE SEQUENCE</scope>
    <source>
        <strain evidence="2">JCM 16369</strain>
    </source>
</reference>
<keyword evidence="3" id="KW-1185">Reference proteome</keyword>
<protein>
    <submittedName>
        <fullName evidence="2">Uncharacterized protein</fullName>
    </submittedName>
</protein>
<name>A0ABY3TUY5_9MYCO</name>
<feature type="region of interest" description="Disordered" evidence="1">
    <location>
        <begin position="1"/>
        <end position="29"/>
    </location>
</feature>
<dbReference type="Proteomes" id="UP001055337">
    <property type="component" value="Plasmid unnamed"/>
</dbReference>
<proteinExistence type="predicted"/>
<dbReference type="EMBL" id="CP092363">
    <property type="protein sequence ID" value="ULN44756.1"/>
    <property type="molecule type" value="Genomic_DNA"/>
</dbReference>
<evidence type="ECO:0000256" key="1">
    <source>
        <dbReference type="SAM" id="MobiDB-lite"/>
    </source>
</evidence>
<gene>
    <name evidence="2" type="ORF">MI149_30140</name>
</gene>
<dbReference type="RefSeq" id="WP_240180760.1">
    <property type="nucleotide sequence ID" value="NZ_CP092363.2"/>
</dbReference>
<feature type="compositionally biased region" description="Low complexity" evidence="1">
    <location>
        <begin position="1"/>
        <end position="18"/>
    </location>
</feature>
<sequence>MSCASSSPLGSGSWSAAARMASHSAVPQAHSSLVAHSSLAALSRAHPSTVAASTIQRVRSSDKRK</sequence>
<geneLocation type="plasmid" evidence="2 3">
    <name>unnamed</name>
</geneLocation>
<evidence type="ECO:0000313" key="3">
    <source>
        <dbReference type="Proteomes" id="UP001055337"/>
    </source>
</evidence>
<accession>A0ABY3TUY5</accession>
<feature type="region of interest" description="Disordered" evidence="1">
    <location>
        <begin position="44"/>
        <end position="65"/>
    </location>
</feature>
<evidence type="ECO:0000313" key="2">
    <source>
        <dbReference type="EMBL" id="ULN44756.1"/>
    </source>
</evidence>